<dbReference type="Gene3D" id="3.90.226.10">
    <property type="entry name" value="2-enoyl-CoA Hydratase, Chain A, domain 1"/>
    <property type="match status" value="1"/>
</dbReference>
<keyword evidence="4" id="KW-1185">Reference proteome</keyword>
<dbReference type="Pfam" id="PF00378">
    <property type="entry name" value="ECH_1"/>
    <property type="match status" value="1"/>
</dbReference>
<evidence type="ECO:0000313" key="3">
    <source>
        <dbReference type="EMBL" id="MFF3671816.1"/>
    </source>
</evidence>
<protein>
    <submittedName>
        <fullName evidence="3">Enoyl-CoA hydratase/isomerase family protein</fullName>
    </submittedName>
</protein>
<name>A0ABW6T3F0_9ACTN</name>
<dbReference type="InterPro" id="IPR029045">
    <property type="entry name" value="ClpP/crotonase-like_dom_sf"/>
</dbReference>
<dbReference type="PANTHER" id="PTHR43802:SF1">
    <property type="entry name" value="IP11341P-RELATED"/>
    <property type="match status" value="1"/>
</dbReference>
<feature type="compositionally biased region" description="Basic and acidic residues" evidence="2">
    <location>
        <begin position="235"/>
        <end position="254"/>
    </location>
</feature>
<dbReference type="CDD" id="cd06558">
    <property type="entry name" value="crotonase-like"/>
    <property type="match status" value="1"/>
</dbReference>
<dbReference type="SUPFAM" id="SSF52096">
    <property type="entry name" value="ClpP/crotonase"/>
    <property type="match status" value="1"/>
</dbReference>
<evidence type="ECO:0000313" key="4">
    <source>
        <dbReference type="Proteomes" id="UP001602013"/>
    </source>
</evidence>
<dbReference type="Proteomes" id="UP001602013">
    <property type="component" value="Unassembled WGS sequence"/>
</dbReference>
<organism evidence="3 4">
    <name type="scientific">Microtetraspora malaysiensis</name>
    <dbReference type="NCBI Taxonomy" id="161358"/>
    <lineage>
        <taxon>Bacteria</taxon>
        <taxon>Bacillati</taxon>
        <taxon>Actinomycetota</taxon>
        <taxon>Actinomycetes</taxon>
        <taxon>Streptosporangiales</taxon>
        <taxon>Streptosporangiaceae</taxon>
        <taxon>Microtetraspora</taxon>
    </lineage>
</organism>
<comment type="caution">
    <text evidence="3">The sequence shown here is derived from an EMBL/GenBank/DDBJ whole genome shotgun (WGS) entry which is preliminary data.</text>
</comment>
<feature type="region of interest" description="Disordered" evidence="2">
    <location>
        <begin position="231"/>
        <end position="254"/>
    </location>
</feature>
<comment type="similarity">
    <text evidence="1">Belongs to the enoyl-CoA hydratase/isomerase family.</text>
</comment>
<sequence>MSPVLTEHDGPVLTVTLNRPQVLNALDATTLHALADAWQKAADPGVRAVVVTGSGRGFCAGADLRAPADPSPPGGLRRAYHPHVLAMAALDKPVIAAVNGPAAGAGLSLAAAADVRVAADTARFVPAFAAIGLVPDAGGAYFLPRLLGYARTYEWLATGRPLDAEEALRWGLVSQVVPVDDLLATALDLAHRMAAVPGAALGLTKRLLDYGLTHGLADLLNEEERLQARAVADPARQRARAETVGRLSREKENR</sequence>
<dbReference type="EMBL" id="JBIASD010000055">
    <property type="protein sequence ID" value="MFF3671816.1"/>
    <property type="molecule type" value="Genomic_DNA"/>
</dbReference>
<evidence type="ECO:0000256" key="1">
    <source>
        <dbReference type="ARBA" id="ARBA00005254"/>
    </source>
</evidence>
<dbReference type="InterPro" id="IPR001753">
    <property type="entry name" value="Enoyl-CoA_hydra/iso"/>
</dbReference>
<gene>
    <name evidence="3" type="ORF">ACFYXI_40145</name>
</gene>
<dbReference type="RefSeq" id="WP_387417975.1">
    <property type="nucleotide sequence ID" value="NZ_JBIASD010000055.1"/>
</dbReference>
<evidence type="ECO:0000256" key="2">
    <source>
        <dbReference type="SAM" id="MobiDB-lite"/>
    </source>
</evidence>
<proteinExistence type="inferred from homology"/>
<reference evidence="3 4" key="1">
    <citation type="submission" date="2024-10" db="EMBL/GenBank/DDBJ databases">
        <title>The Natural Products Discovery Center: Release of the First 8490 Sequenced Strains for Exploring Actinobacteria Biosynthetic Diversity.</title>
        <authorList>
            <person name="Kalkreuter E."/>
            <person name="Kautsar S.A."/>
            <person name="Yang D."/>
            <person name="Bader C.D."/>
            <person name="Teijaro C.N."/>
            <person name="Fluegel L."/>
            <person name="Davis C.M."/>
            <person name="Simpson J.R."/>
            <person name="Lauterbach L."/>
            <person name="Steele A.D."/>
            <person name="Gui C."/>
            <person name="Meng S."/>
            <person name="Li G."/>
            <person name="Viehrig K."/>
            <person name="Ye F."/>
            <person name="Su P."/>
            <person name="Kiefer A.F."/>
            <person name="Nichols A."/>
            <person name="Cepeda A.J."/>
            <person name="Yan W."/>
            <person name="Fan B."/>
            <person name="Jiang Y."/>
            <person name="Adhikari A."/>
            <person name="Zheng C.-J."/>
            <person name="Schuster L."/>
            <person name="Cowan T.M."/>
            <person name="Smanski M.J."/>
            <person name="Chevrette M.G."/>
            <person name="De Carvalho L.P.S."/>
            <person name="Shen B."/>
        </authorList>
    </citation>
    <scope>NUCLEOTIDE SEQUENCE [LARGE SCALE GENOMIC DNA]</scope>
    <source>
        <strain evidence="3 4">NPDC002173</strain>
    </source>
</reference>
<accession>A0ABW6T3F0</accession>
<dbReference type="PANTHER" id="PTHR43802">
    <property type="entry name" value="ENOYL-COA HYDRATASE"/>
    <property type="match status" value="1"/>
</dbReference>